<name>A0A645AA05_9ZZZZ</name>
<feature type="transmembrane region" description="Helical" evidence="1">
    <location>
        <begin position="323"/>
        <end position="344"/>
    </location>
</feature>
<keyword evidence="1" id="KW-0812">Transmembrane</keyword>
<organism evidence="2">
    <name type="scientific">bioreactor metagenome</name>
    <dbReference type="NCBI Taxonomy" id="1076179"/>
    <lineage>
        <taxon>unclassified sequences</taxon>
        <taxon>metagenomes</taxon>
        <taxon>ecological metagenomes</taxon>
    </lineage>
</organism>
<reference evidence="2" key="1">
    <citation type="submission" date="2019-08" db="EMBL/GenBank/DDBJ databases">
        <authorList>
            <person name="Kucharzyk K."/>
            <person name="Murdoch R.W."/>
            <person name="Higgins S."/>
            <person name="Loffler F."/>
        </authorList>
    </citation>
    <scope>NUCLEOTIDE SEQUENCE</scope>
</reference>
<evidence type="ECO:0000313" key="2">
    <source>
        <dbReference type="EMBL" id="MPM47663.1"/>
    </source>
</evidence>
<protein>
    <submittedName>
        <fullName evidence="2">Uncharacterized protein</fullName>
    </submittedName>
</protein>
<proteinExistence type="predicted"/>
<dbReference type="EMBL" id="VSSQ01011766">
    <property type="protein sequence ID" value="MPM47663.1"/>
    <property type="molecule type" value="Genomic_DNA"/>
</dbReference>
<keyword evidence="1" id="KW-0472">Membrane</keyword>
<sequence>MTDNSVKAVKVTFASGRVDYIVYSTDTKSTYRIDGLFDFCGFFAVYSLKDQKVSLYLNNASVTGTTESEKSCEGQYTGTVTGFAKELSESNFINVKFDGNVDASKLAGRFIYIGNDGTRNASYKIISAEKTEGDGEYSLNIGDITLIRSYKVLTDVTKGYTYDISEGRAFYIPLSCLSGDQETMLEGIKSSLSGITLSNEIRADAKPGDTVGSCFIVNSDIKNLYEQPEYIVSLDKTFGNGDMFDLNGTDLLLSDKYITGQNSYPVRLLVSYDGITQKFDITIRTLSKSQSGKQLYPSLKLSELAVNAEFPPEKQKEPSDINFIAVGAAVAASAAILGATAAILSKKRKKKEN</sequence>
<evidence type="ECO:0000256" key="1">
    <source>
        <dbReference type="SAM" id="Phobius"/>
    </source>
</evidence>
<accession>A0A645AA05</accession>
<dbReference type="AlphaFoldDB" id="A0A645AA05"/>
<gene>
    <name evidence="2" type="ORF">SDC9_94375</name>
</gene>
<keyword evidence="1" id="KW-1133">Transmembrane helix</keyword>
<comment type="caution">
    <text evidence="2">The sequence shown here is derived from an EMBL/GenBank/DDBJ whole genome shotgun (WGS) entry which is preliminary data.</text>
</comment>